<evidence type="ECO:0000256" key="1">
    <source>
        <dbReference type="ARBA" id="ARBA00023002"/>
    </source>
</evidence>
<dbReference type="PANTHER" id="PTHR43157">
    <property type="entry name" value="PHOSPHATIDYLINOSITOL-GLYCAN BIOSYNTHESIS CLASS F PROTEIN-RELATED"/>
    <property type="match status" value="1"/>
</dbReference>
<keyword evidence="3" id="KW-0812">Transmembrane</keyword>
<evidence type="ECO:0000313" key="5">
    <source>
        <dbReference type="Proteomes" id="UP000663879"/>
    </source>
</evidence>
<dbReference type="InterPro" id="IPR036291">
    <property type="entry name" value="NAD(P)-bd_dom_sf"/>
</dbReference>
<keyword evidence="5" id="KW-1185">Reference proteome</keyword>
<keyword evidence="1" id="KW-0560">Oxidoreductase</keyword>
<organism evidence="4 5">
    <name type="scientific">Brachionus calyciflorus</name>
    <dbReference type="NCBI Taxonomy" id="104777"/>
    <lineage>
        <taxon>Eukaryota</taxon>
        <taxon>Metazoa</taxon>
        <taxon>Spiralia</taxon>
        <taxon>Gnathifera</taxon>
        <taxon>Rotifera</taxon>
        <taxon>Eurotatoria</taxon>
        <taxon>Monogononta</taxon>
        <taxon>Pseudotrocha</taxon>
        <taxon>Ploima</taxon>
        <taxon>Brachionidae</taxon>
        <taxon>Brachionus</taxon>
    </lineage>
</organism>
<comment type="caution">
    <text evidence="4">The sequence shown here is derived from an EMBL/GenBank/DDBJ whole genome shotgun (WGS) entry which is preliminary data.</text>
</comment>
<accession>A0A814LKC8</accession>
<dbReference type="PRINTS" id="PR00081">
    <property type="entry name" value="GDHRDH"/>
</dbReference>
<sequence>MDCLIEFAHQHRYALICLASLASVIYLSNRFYFSGGRCKSNARLDGKTVIITGANTGIGKETALDLARRGARVILACRDLQKSLEASEQIRKLTGNGNVFVELLDLSSMDSIRKFSEKIIKQEENVHILINNAGVSMCPNRRTKDGFEMQFGVNHLGHFLLTNLLLDKIKNSAPSRIINVSSLSHERAEINWNDINSEKNYDSKKAYGQSKLANVLFTRELALRLKGTKVSVFAVHPGVVRTEIDRGLAESFGWFFKLTKFLVYPVFCWFSKNSEQGAQTSIYCAVDESVINLSGSYFSDCKSKQLLPHALNEDDSKKLWELSENMTKLK</sequence>
<evidence type="ECO:0000256" key="2">
    <source>
        <dbReference type="RuleBase" id="RU000363"/>
    </source>
</evidence>
<dbReference type="SUPFAM" id="SSF51735">
    <property type="entry name" value="NAD(P)-binding Rossmann-fold domains"/>
    <property type="match status" value="1"/>
</dbReference>
<dbReference type="GO" id="GO:0016491">
    <property type="term" value="F:oxidoreductase activity"/>
    <property type="evidence" value="ECO:0007669"/>
    <property type="project" value="UniProtKB-KW"/>
</dbReference>
<name>A0A814LKC8_9BILA</name>
<reference evidence="4" key="1">
    <citation type="submission" date="2021-02" db="EMBL/GenBank/DDBJ databases">
        <authorList>
            <person name="Nowell W R."/>
        </authorList>
    </citation>
    <scope>NUCLEOTIDE SEQUENCE</scope>
    <source>
        <strain evidence="4">Ploen Becks lab</strain>
    </source>
</reference>
<keyword evidence="3" id="KW-1133">Transmembrane helix</keyword>
<dbReference type="Proteomes" id="UP000663879">
    <property type="component" value="Unassembled WGS sequence"/>
</dbReference>
<dbReference type="Gene3D" id="3.40.50.720">
    <property type="entry name" value="NAD(P)-binding Rossmann-like Domain"/>
    <property type="match status" value="1"/>
</dbReference>
<dbReference type="OrthoDB" id="191139at2759"/>
<dbReference type="AlphaFoldDB" id="A0A814LKC8"/>
<dbReference type="InterPro" id="IPR002347">
    <property type="entry name" value="SDR_fam"/>
</dbReference>
<protein>
    <recommendedName>
        <fullName evidence="6">Retinol dehydrogenase 13-like protein</fullName>
    </recommendedName>
</protein>
<proteinExistence type="inferred from homology"/>
<feature type="transmembrane region" description="Helical" evidence="3">
    <location>
        <begin position="12"/>
        <end position="33"/>
    </location>
</feature>
<keyword evidence="3" id="KW-0472">Membrane</keyword>
<evidence type="ECO:0000313" key="4">
    <source>
        <dbReference type="EMBL" id="CAF1064816.1"/>
    </source>
</evidence>
<gene>
    <name evidence="4" type="ORF">OXX778_LOCUS19449</name>
</gene>
<dbReference type="Pfam" id="PF00106">
    <property type="entry name" value="adh_short"/>
    <property type="match status" value="1"/>
</dbReference>
<evidence type="ECO:0008006" key="6">
    <source>
        <dbReference type="Google" id="ProtNLM"/>
    </source>
</evidence>
<comment type="similarity">
    <text evidence="2">Belongs to the short-chain dehydrogenases/reductases (SDR) family.</text>
</comment>
<evidence type="ECO:0000256" key="3">
    <source>
        <dbReference type="SAM" id="Phobius"/>
    </source>
</evidence>
<dbReference type="PANTHER" id="PTHR43157:SF31">
    <property type="entry name" value="PHOSPHATIDYLINOSITOL-GLYCAN BIOSYNTHESIS CLASS F PROTEIN"/>
    <property type="match status" value="1"/>
</dbReference>
<dbReference type="PRINTS" id="PR00080">
    <property type="entry name" value="SDRFAMILY"/>
</dbReference>
<dbReference type="EMBL" id="CAJNOC010005888">
    <property type="protein sequence ID" value="CAF1064816.1"/>
    <property type="molecule type" value="Genomic_DNA"/>
</dbReference>